<dbReference type="Gene3D" id="1.10.510.10">
    <property type="entry name" value="Transferase(Phosphotransferase) domain 1"/>
    <property type="match status" value="1"/>
</dbReference>
<feature type="region of interest" description="Disordered" evidence="3">
    <location>
        <begin position="643"/>
        <end position="706"/>
    </location>
</feature>
<protein>
    <submittedName>
        <fullName evidence="5">Protein kinase, putative</fullName>
    </submittedName>
</protein>
<dbReference type="AlphaFoldDB" id="A0A0S4J3J3"/>
<evidence type="ECO:0000256" key="2">
    <source>
        <dbReference type="ARBA" id="ARBA00022840"/>
    </source>
</evidence>
<dbReference type="Pfam" id="PF00069">
    <property type="entry name" value="Pkinase"/>
    <property type="match status" value="1"/>
</dbReference>
<dbReference type="OrthoDB" id="40902at2759"/>
<dbReference type="InterPro" id="IPR008271">
    <property type="entry name" value="Ser/Thr_kinase_AS"/>
</dbReference>
<sequence>MDFNALQRDLMDAAVVHAAHKKKARRHSSITNGGGGSSSGSAFSSEREGPTIKDMYVFIDELGHGAYGSVMRARKRRKNGDDSPPMTTTPVTSGPANGGYVGLHAASQQSQQSTSTVGSPASASSYSSEQQFAVKIIDKKKAGSKGLSEVMGEVETMRLLNQPNIVKLEEIFETDDCLYIVMEYVPGGELHQVLKRTGPLPEATARQIIIQLLLAVEYIHQRGIVHRDLKPANMLLRDEQDWQIKLADFGFAVLVGTENCLTSYCGTGAYMAPEIVLDMNYGKAVDIWAVGVILYVIMSGDYPFFPAGGQDVQSSIIANKWQRTMHQRIADASPGAKDFLSKLLTTDANKRLTAKEALKHTWIQAALQGLTHRVEAASTMGNRSGGNAVQATAHVVPPRMRFRSWVHVLLAMHRLVYWRKIRVLRQNQADVAPLKSFTYLVSGPHAPCRSSKHHGKQKRWQRCAGHRTRRSPTYEVQELGARVTCHASTGVLEENTRPSSKPSRRRPSQVLHVLSEREVRTAASSWHRRCGRCVCTQPEPYHSHVPSAPHRSEHLRRNLRSDNNIDSVDTIQAIVKALISLISHPSLTNLFLENNPIPALAGRSLVRLARAPNRIRSIKLGGTLVGSDVLQQVTSVLKEKKFHGVAGSGGGGGNGGSGEGSGTMVSINSTNSLLSAGHSATTGGQQHHYISTSPIPPSSSNTGSSSALAGVRMLHNNLGITSNHHHPTTPYGGGPPPTSSRSVNGASSSGSGSALSLTTRSNGTTHHSTTLISSSLGQTSHNNGAGLVTSAGKRTSVSGNGQHPSTGPQQQQMITHHVVSPHGSQQRMTRFQPLSQQSSSTTQSKLPPIPSSGSSGGGSSTSSHPIVPRKR</sequence>
<feature type="compositionally biased region" description="Low complexity" evidence="3">
    <location>
        <begin position="835"/>
        <end position="844"/>
    </location>
</feature>
<keyword evidence="6" id="KW-1185">Reference proteome</keyword>
<feature type="compositionally biased region" description="Basic residues" evidence="3">
    <location>
        <begin position="450"/>
        <end position="466"/>
    </location>
</feature>
<accession>A0A0S4J3J3</accession>
<evidence type="ECO:0000259" key="4">
    <source>
        <dbReference type="PROSITE" id="PS50011"/>
    </source>
</evidence>
<keyword evidence="2" id="KW-0067">ATP-binding</keyword>
<reference evidence="6" key="1">
    <citation type="submission" date="2015-09" db="EMBL/GenBank/DDBJ databases">
        <authorList>
            <consortium name="Pathogen Informatics"/>
        </authorList>
    </citation>
    <scope>NUCLEOTIDE SEQUENCE [LARGE SCALE GENOMIC DNA]</scope>
    <source>
        <strain evidence="6">Lake Konstanz</strain>
    </source>
</reference>
<feature type="compositionally biased region" description="Gly residues" evidence="3">
    <location>
        <begin position="646"/>
        <end position="661"/>
    </location>
</feature>
<feature type="compositionally biased region" description="Polar residues" evidence="3">
    <location>
        <begin position="822"/>
        <end position="834"/>
    </location>
</feature>
<dbReference type="CDD" id="cd05117">
    <property type="entry name" value="STKc_CAMK"/>
    <property type="match status" value="1"/>
</dbReference>
<gene>
    <name evidence="5" type="ORF">BSAL_84555</name>
</gene>
<dbReference type="PROSITE" id="PS00108">
    <property type="entry name" value="PROTEIN_KINASE_ST"/>
    <property type="match status" value="1"/>
</dbReference>
<evidence type="ECO:0000313" key="5">
    <source>
        <dbReference type="EMBL" id="CUG74862.1"/>
    </source>
</evidence>
<feature type="compositionally biased region" description="Polar residues" evidence="3">
    <location>
        <begin position="85"/>
        <end position="95"/>
    </location>
</feature>
<keyword evidence="5" id="KW-0418">Kinase</keyword>
<feature type="compositionally biased region" description="Polar residues" evidence="3">
    <location>
        <begin position="663"/>
        <end position="689"/>
    </location>
</feature>
<evidence type="ECO:0000256" key="1">
    <source>
        <dbReference type="ARBA" id="ARBA00022741"/>
    </source>
</evidence>
<dbReference type="SMART" id="SM00220">
    <property type="entry name" value="S_TKc"/>
    <property type="match status" value="1"/>
</dbReference>
<feature type="region of interest" description="Disordered" evidence="3">
    <location>
        <begin position="447"/>
        <end position="466"/>
    </location>
</feature>
<dbReference type="PANTHER" id="PTHR44167:SF30">
    <property type="entry name" value="PHOSPHORYLASE KINASE"/>
    <property type="match status" value="1"/>
</dbReference>
<evidence type="ECO:0000313" key="6">
    <source>
        <dbReference type="Proteomes" id="UP000051952"/>
    </source>
</evidence>
<dbReference type="PANTHER" id="PTHR44167">
    <property type="entry name" value="OVARIAN-SPECIFIC SERINE/THREONINE-PROTEIN KINASE LOK-RELATED"/>
    <property type="match status" value="1"/>
</dbReference>
<dbReference type="EMBL" id="CYKH01000977">
    <property type="protein sequence ID" value="CUG74862.1"/>
    <property type="molecule type" value="Genomic_DNA"/>
</dbReference>
<feature type="compositionally biased region" description="Low complexity" evidence="3">
    <location>
        <begin position="739"/>
        <end position="776"/>
    </location>
</feature>
<dbReference type="GO" id="GO:0044773">
    <property type="term" value="P:mitotic DNA damage checkpoint signaling"/>
    <property type="evidence" value="ECO:0007669"/>
    <property type="project" value="TreeGrafter"/>
</dbReference>
<dbReference type="VEuPathDB" id="TriTrypDB:BSAL_84555"/>
<name>A0A0S4J3J3_BODSA</name>
<dbReference type="InterPro" id="IPR000719">
    <property type="entry name" value="Prot_kinase_dom"/>
</dbReference>
<feature type="compositionally biased region" description="Low complexity" evidence="3">
    <location>
        <begin position="690"/>
        <end position="706"/>
    </location>
</feature>
<feature type="region of interest" description="Disordered" evidence="3">
    <location>
        <begin position="719"/>
        <end position="871"/>
    </location>
</feature>
<dbReference type="GO" id="GO:0005524">
    <property type="term" value="F:ATP binding"/>
    <property type="evidence" value="ECO:0007669"/>
    <property type="project" value="UniProtKB-KW"/>
</dbReference>
<dbReference type="GO" id="GO:0004674">
    <property type="term" value="F:protein serine/threonine kinase activity"/>
    <property type="evidence" value="ECO:0007669"/>
    <property type="project" value="TreeGrafter"/>
</dbReference>
<feature type="compositionally biased region" description="Low complexity" evidence="3">
    <location>
        <begin position="107"/>
        <end position="124"/>
    </location>
</feature>
<dbReference type="GO" id="GO:0005634">
    <property type="term" value="C:nucleus"/>
    <property type="evidence" value="ECO:0007669"/>
    <property type="project" value="TreeGrafter"/>
</dbReference>
<feature type="domain" description="Protein kinase" evidence="4">
    <location>
        <begin position="56"/>
        <end position="363"/>
    </location>
</feature>
<dbReference type="FunFam" id="1.10.510.10:FF:000571">
    <property type="entry name" value="Maternal embryonic leucine zipper kinase"/>
    <property type="match status" value="1"/>
</dbReference>
<keyword evidence="1" id="KW-0547">Nucleotide-binding</keyword>
<organism evidence="5 6">
    <name type="scientific">Bodo saltans</name>
    <name type="common">Flagellated protozoan</name>
    <dbReference type="NCBI Taxonomy" id="75058"/>
    <lineage>
        <taxon>Eukaryota</taxon>
        <taxon>Discoba</taxon>
        <taxon>Euglenozoa</taxon>
        <taxon>Kinetoplastea</taxon>
        <taxon>Metakinetoplastina</taxon>
        <taxon>Eubodonida</taxon>
        <taxon>Bodonidae</taxon>
        <taxon>Bodo</taxon>
    </lineage>
</organism>
<feature type="region of interest" description="Disordered" evidence="3">
    <location>
        <begin position="73"/>
        <end position="124"/>
    </location>
</feature>
<feature type="region of interest" description="Disordered" evidence="3">
    <location>
        <begin position="489"/>
        <end position="510"/>
    </location>
</feature>
<dbReference type="SUPFAM" id="SSF52047">
    <property type="entry name" value="RNI-like"/>
    <property type="match status" value="1"/>
</dbReference>
<dbReference type="SUPFAM" id="SSF56112">
    <property type="entry name" value="Protein kinase-like (PK-like)"/>
    <property type="match status" value="1"/>
</dbReference>
<dbReference type="Proteomes" id="UP000051952">
    <property type="component" value="Unassembled WGS sequence"/>
</dbReference>
<evidence type="ECO:0000256" key="3">
    <source>
        <dbReference type="SAM" id="MobiDB-lite"/>
    </source>
</evidence>
<feature type="region of interest" description="Disordered" evidence="3">
    <location>
        <begin position="21"/>
        <end position="47"/>
    </location>
</feature>
<dbReference type="InterPro" id="IPR011009">
    <property type="entry name" value="Kinase-like_dom_sf"/>
</dbReference>
<feature type="compositionally biased region" description="Polar residues" evidence="3">
    <location>
        <begin position="792"/>
        <end position="814"/>
    </location>
</feature>
<keyword evidence="5" id="KW-0808">Transferase</keyword>
<dbReference type="PROSITE" id="PS50011">
    <property type="entry name" value="PROTEIN_KINASE_DOM"/>
    <property type="match status" value="1"/>
</dbReference>
<proteinExistence type="predicted"/>